<dbReference type="eggNOG" id="arCOG06348">
    <property type="taxonomic scope" value="Archaea"/>
</dbReference>
<organism evidence="1 2">
    <name type="scientific">Halogranum salarium B-1</name>
    <dbReference type="NCBI Taxonomy" id="1210908"/>
    <lineage>
        <taxon>Archaea</taxon>
        <taxon>Methanobacteriati</taxon>
        <taxon>Methanobacteriota</taxon>
        <taxon>Stenosarchaea group</taxon>
        <taxon>Halobacteria</taxon>
        <taxon>Halobacteriales</taxon>
        <taxon>Haloferacaceae</taxon>
    </lineage>
</organism>
<dbReference type="OrthoDB" id="252552at2157"/>
<accession>J3JGQ7</accession>
<dbReference type="Proteomes" id="UP000007813">
    <property type="component" value="Unassembled WGS sequence"/>
</dbReference>
<evidence type="ECO:0000313" key="1">
    <source>
        <dbReference type="EMBL" id="EJN60306.1"/>
    </source>
</evidence>
<dbReference type="AlphaFoldDB" id="J3JGQ7"/>
<gene>
    <name evidence="1" type="ORF">HSB1_09090</name>
</gene>
<dbReference type="InterPro" id="IPR058370">
    <property type="entry name" value="DUF8057"/>
</dbReference>
<dbReference type="RefSeq" id="WP_009366023.1">
    <property type="nucleotide sequence ID" value="NZ_ALJD01000003.1"/>
</dbReference>
<protein>
    <submittedName>
        <fullName evidence="1">Uncharacterized protein</fullName>
    </submittedName>
</protein>
<comment type="caution">
    <text evidence="1">The sequence shown here is derived from an EMBL/GenBank/DDBJ whole genome shotgun (WGS) entry which is preliminary data.</text>
</comment>
<dbReference type="Pfam" id="PF26244">
    <property type="entry name" value="DUF8057"/>
    <property type="match status" value="1"/>
</dbReference>
<proteinExistence type="predicted"/>
<dbReference type="EMBL" id="ALJD01000003">
    <property type="protein sequence ID" value="EJN60306.1"/>
    <property type="molecule type" value="Genomic_DNA"/>
</dbReference>
<sequence>MYVSDLGTDWTVLARDEALHRAFALGVAAACGHHHPDEYNRVVAAVDSAYERSMVELAYSEGRQKANDLRSDATGAEAIWKQLVDEDDQSALSAAVDRTRPPARLDLPASLSRIGLLDRSTPDQRESLSLPSFLRRD</sequence>
<name>J3JGQ7_9EURY</name>
<evidence type="ECO:0000313" key="2">
    <source>
        <dbReference type="Proteomes" id="UP000007813"/>
    </source>
</evidence>
<reference evidence="1 2" key="1">
    <citation type="journal article" date="2012" name="J. Bacteriol.">
        <title>Draft Genome Sequence of the Extremely Halophilic Archaeon Halogranum salarium B-1T.</title>
        <authorList>
            <person name="Kim K.K."/>
            <person name="Lee K.C."/>
            <person name="Lee J.S."/>
        </authorList>
    </citation>
    <scope>NUCLEOTIDE SEQUENCE [LARGE SCALE GENOMIC DNA]</scope>
    <source>
        <strain evidence="1 2">B-1</strain>
    </source>
</reference>